<dbReference type="OrthoDB" id="2755496at2759"/>
<feature type="region of interest" description="Disordered" evidence="1">
    <location>
        <begin position="1"/>
        <end position="68"/>
    </location>
</feature>
<dbReference type="Proteomes" id="UP000092993">
    <property type="component" value="Unassembled WGS sequence"/>
</dbReference>
<feature type="compositionally biased region" description="Polar residues" evidence="1">
    <location>
        <begin position="226"/>
        <end position="242"/>
    </location>
</feature>
<dbReference type="EMBL" id="LUGG01000007">
    <property type="protein sequence ID" value="OBZ72891.1"/>
    <property type="molecule type" value="Genomic_DNA"/>
</dbReference>
<feature type="compositionally biased region" description="Low complexity" evidence="1">
    <location>
        <begin position="57"/>
        <end position="68"/>
    </location>
</feature>
<dbReference type="AlphaFoldDB" id="A0A1C7M7J2"/>
<evidence type="ECO:0000313" key="3">
    <source>
        <dbReference type="Proteomes" id="UP000092993"/>
    </source>
</evidence>
<feature type="compositionally biased region" description="Polar residues" evidence="1">
    <location>
        <begin position="1"/>
        <end position="17"/>
    </location>
</feature>
<proteinExistence type="predicted"/>
<feature type="region of interest" description="Disordered" evidence="1">
    <location>
        <begin position="225"/>
        <end position="245"/>
    </location>
</feature>
<gene>
    <name evidence="2" type="ORF">A0H81_06737</name>
</gene>
<sequence length="330" mass="35308">MTVQAHLSSGGASSNSRRQLDKAQGTDLPSSSTPPLHGSQNTPTRDDSHHPNNELHSASGPPSLLLRLSDPSAFSHSMFTAASREPSSGFVDGHPGHMGAKRMSAPEIMARTRARLARLSHSSATDNHSTVSVPAPLKQLHGAGIMEGKKKADAVELVKDALTQHMPPITASEARRTPRETPPQELDVNLRSIGRPIAAGPSASSSCASLNLRAVLLRRLEDEKQNAVNMSQPESGEPSQGAGSAVSMQLMGRSDDDVVKSEPELTAGRAAERREAELRSQAQLRVRLAMAKRAAPHPLDDGRITSSARDGEESISQERLLRAMLKQRRA</sequence>
<feature type="region of interest" description="Disordered" evidence="1">
    <location>
        <begin position="289"/>
        <end position="330"/>
    </location>
</feature>
<evidence type="ECO:0000256" key="1">
    <source>
        <dbReference type="SAM" id="MobiDB-lite"/>
    </source>
</evidence>
<keyword evidence="3" id="KW-1185">Reference proteome</keyword>
<protein>
    <submittedName>
        <fullName evidence="2">Uncharacterized protein</fullName>
    </submittedName>
</protein>
<comment type="caution">
    <text evidence="2">The sequence shown here is derived from an EMBL/GenBank/DDBJ whole genome shotgun (WGS) entry which is preliminary data.</text>
</comment>
<feature type="compositionally biased region" description="Polar residues" evidence="1">
    <location>
        <begin position="27"/>
        <end position="43"/>
    </location>
</feature>
<evidence type="ECO:0000313" key="2">
    <source>
        <dbReference type="EMBL" id="OBZ72891.1"/>
    </source>
</evidence>
<reference evidence="2 3" key="1">
    <citation type="submission" date="2016-03" db="EMBL/GenBank/DDBJ databases">
        <title>Whole genome sequencing of Grifola frondosa 9006-11.</title>
        <authorList>
            <person name="Min B."/>
            <person name="Park H."/>
            <person name="Kim J.-G."/>
            <person name="Cho H."/>
            <person name="Oh Y.-L."/>
            <person name="Kong W.-S."/>
            <person name="Choi I.-G."/>
        </authorList>
    </citation>
    <scope>NUCLEOTIDE SEQUENCE [LARGE SCALE GENOMIC DNA]</scope>
    <source>
        <strain evidence="2 3">9006-11</strain>
    </source>
</reference>
<name>A0A1C7M7J2_GRIFR</name>
<accession>A0A1C7M7J2</accession>
<feature type="compositionally biased region" description="Basic and acidic residues" evidence="1">
    <location>
        <begin position="44"/>
        <end position="53"/>
    </location>
</feature>
<organism evidence="2 3">
    <name type="scientific">Grifola frondosa</name>
    <name type="common">Maitake</name>
    <name type="synonym">Polyporus frondosus</name>
    <dbReference type="NCBI Taxonomy" id="5627"/>
    <lineage>
        <taxon>Eukaryota</taxon>
        <taxon>Fungi</taxon>
        <taxon>Dikarya</taxon>
        <taxon>Basidiomycota</taxon>
        <taxon>Agaricomycotina</taxon>
        <taxon>Agaricomycetes</taxon>
        <taxon>Polyporales</taxon>
        <taxon>Grifolaceae</taxon>
        <taxon>Grifola</taxon>
    </lineage>
</organism>
<dbReference type="STRING" id="5627.A0A1C7M7J2"/>